<dbReference type="AlphaFoldDB" id="A0A5S6QGX4"/>
<dbReference type="SUPFAM" id="SSF57850">
    <property type="entry name" value="RING/U-box"/>
    <property type="match status" value="1"/>
</dbReference>
<protein>
    <submittedName>
        <fullName evidence="7">RING-type domain-containing protein</fullName>
    </submittedName>
</protein>
<sequence length="281" mass="32373">MRRESYSIILNLRIFTLCSGVPNRYVLAGSAMFFKCNICEWRCSSGELSLLPCGHGFHNTCVTRLIKNLRRCPTCGSRASSRSITEKVYFTEVEQTEEEASSHEECVRLAKMLGEKEKQHKRKIDECIKKRDVMERKLVEAMEQLDTSKRSARSLPKLEKENCRLKMEIAKVNKENRRMKRLLQLEDNIEIASDAHDDGHRANDLINCLHVLSKEYVDLKKKSANILKKKLYYTREIALAKRDAKRLNEAVDDELLDHTVVPPPKRTIRGRVGRHACGSSP</sequence>
<evidence type="ECO:0000313" key="6">
    <source>
        <dbReference type="Proteomes" id="UP000046395"/>
    </source>
</evidence>
<dbReference type="InterPro" id="IPR013083">
    <property type="entry name" value="Znf_RING/FYVE/PHD"/>
</dbReference>
<dbReference type="Pfam" id="PF13639">
    <property type="entry name" value="zf-RING_2"/>
    <property type="match status" value="1"/>
</dbReference>
<dbReference type="GO" id="GO:0008270">
    <property type="term" value="F:zinc ion binding"/>
    <property type="evidence" value="ECO:0007669"/>
    <property type="project" value="UniProtKB-KW"/>
</dbReference>
<feature type="coiled-coil region" evidence="4">
    <location>
        <begin position="124"/>
        <end position="151"/>
    </location>
</feature>
<evidence type="ECO:0000313" key="7">
    <source>
        <dbReference type="WBParaSite" id="TMUE_2000006458.1"/>
    </source>
</evidence>
<name>A0A5S6QGX4_TRIMR</name>
<dbReference type="InterPro" id="IPR001841">
    <property type="entry name" value="Znf_RING"/>
</dbReference>
<evidence type="ECO:0000256" key="4">
    <source>
        <dbReference type="SAM" id="Coils"/>
    </source>
</evidence>
<feature type="domain" description="RING-type" evidence="5">
    <location>
        <begin position="36"/>
        <end position="75"/>
    </location>
</feature>
<dbReference type="SMART" id="SM00184">
    <property type="entry name" value="RING"/>
    <property type="match status" value="1"/>
</dbReference>
<evidence type="ECO:0000256" key="1">
    <source>
        <dbReference type="ARBA" id="ARBA00022771"/>
    </source>
</evidence>
<keyword evidence="4" id="KW-0175">Coiled coil</keyword>
<evidence type="ECO:0000256" key="3">
    <source>
        <dbReference type="PROSITE-ProRule" id="PRU00175"/>
    </source>
</evidence>
<dbReference type="PROSITE" id="PS50089">
    <property type="entry name" value="ZF_RING_2"/>
    <property type="match status" value="1"/>
</dbReference>
<evidence type="ECO:0000259" key="5">
    <source>
        <dbReference type="PROSITE" id="PS50089"/>
    </source>
</evidence>
<proteinExistence type="predicted"/>
<dbReference type="Gene3D" id="3.30.40.10">
    <property type="entry name" value="Zinc/RING finger domain, C3HC4 (zinc finger)"/>
    <property type="match status" value="1"/>
</dbReference>
<keyword evidence="6" id="KW-1185">Reference proteome</keyword>
<dbReference type="WBParaSite" id="TMUE_2000006458.1">
    <property type="protein sequence ID" value="TMUE_2000006458.1"/>
    <property type="gene ID" value="WBGene00288703"/>
</dbReference>
<dbReference type="Proteomes" id="UP000046395">
    <property type="component" value="Unassembled WGS sequence"/>
</dbReference>
<evidence type="ECO:0000256" key="2">
    <source>
        <dbReference type="ARBA" id="ARBA00022833"/>
    </source>
</evidence>
<keyword evidence="1 3" id="KW-0479">Metal-binding</keyword>
<keyword evidence="1 3" id="KW-0863">Zinc-finger</keyword>
<accession>A0A5S6QGX4</accession>
<organism evidence="6 7">
    <name type="scientific">Trichuris muris</name>
    <name type="common">Mouse whipworm</name>
    <dbReference type="NCBI Taxonomy" id="70415"/>
    <lineage>
        <taxon>Eukaryota</taxon>
        <taxon>Metazoa</taxon>
        <taxon>Ecdysozoa</taxon>
        <taxon>Nematoda</taxon>
        <taxon>Enoplea</taxon>
        <taxon>Dorylaimia</taxon>
        <taxon>Trichinellida</taxon>
        <taxon>Trichuridae</taxon>
        <taxon>Trichuris</taxon>
    </lineage>
</organism>
<keyword evidence="2" id="KW-0862">Zinc</keyword>
<reference evidence="7" key="1">
    <citation type="submission" date="2019-12" db="UniProtKB">
        <authorList>
            <consortium name="WormBaseParasite"/>
        </authorList>
    </citation>
    <scope>IDENTIFICATION</scope>
</reference>